<comment type="similarity">
    <text evidence="2 8">Belongs to the TGF-beta family.</text>
</comment>
<keyword evidence="5 8" id="KW-0339">Growth factor</keyword>
<keyword evidence="3" id="KW-0964">Secreted</keyword>
<evidence type="ECO:0000256" key="2">
    <source>
        <dbReference type="ARBA" id="ARBA00006656"/>
    </source>
</evidence>
<dbReference type="EMBL" id="JAIWYP010000002">
    <property type="protein sequence ID" value="KAH3864429.1"/>
    <property type="molecule type" value="Genomic_DNA"/>
</dbReference>
<dbReference type="SUPFAM" id="SSF57501">
    <property type="entry name" value="Cystine-knot cytokines"/>
    <property type="match status" value="1"/>
</dbReference>
<comment type="caution">
    <text evidence="11">The sequence shown here is derived from an EMBL/GenBank/DDBJ whole genome shotgun (WGS) entry which is preliminary data.</text>
</comment>
<keyword evidence="9" id="KW-0812">Transmembrane</keyword>
<keyword evidence="7" id="KW-0325">Glycoprotein</keyword>
<dbReference type="Pfam" id="PF00019">
    <property type="entry name" value="TGF_beta"/>
    <property type="match status" value="1"/>
</dbReference>
<evidence type="ECO:0000256" key="5">
    <source>
        <dbReference type="ARBA" id="ARBA00023030"/>
    </source>
</evidence>
<feature type="transmembrane region" description="Helical" evidence="9">
    <location>
        <begin position="32"/>
        <end position="51"/>
    </location>
</feature>
<keyword evidence="4" id="KW-0732">Signal</keyword>
<dbReference type="PANTHER" id="PTHR11848">
    <property type="entry name" value="TGF-BETA FAMILY"/>
    <property type="match status" value="1"/>
</dbReference>
<evidence type="ECO:0000256" key="9">
    <source>
        <dbReference type="SAM" id="Phobius"/>
    </source>
</evidence>
<keyword evidence="6" id="KW-1015">Disulfide bond</keyword>
<dbReference type="OrthoDB" id="5987191at2759"/>
<evidence type="ECO:0000256" key="6">
    <source>
        <dbReference type="ARBA" id="ARBA00023157"/>
    </source>
</evidence>
<dbReference type="AlphaFoldDB" id="A0A9D4LV81"/>
<dbReference type="FunFam" id="2.10.90.10:FF:000001">
    <property type="entry name" value="Bone morphogenetic protein 4"/>
    <property type="match status" value="1"/>
</dbReference>
<keyword evidence="12" id="KW-1185">Reference proteome</keyword>
<protein>
    <recommendedName>
        <fullName evidence="10">TGF-beta family profile domain-containing protein</fullName>
    </recommendedName>
</protein>
<dbReference type="InterPro" id="IPR017948">
    <property type="entry name" value="TGFb_CS"/>
</dbReference>
<dbReference type="PROSITE" id="PS51362">
    <property type="entry name" value="TGF_BETA_2"/>
    <property type="match status" value="1"/>
</dbReference>
<keyword evidence="9" id="KW-1133">Transmembrane helix</keyword>
<evidence type="ECO:0000256" key="3">
    <source>
        <dbReference type="ARBA" id="ARBA00022525"/>
    </source>
</evidence>
<evidence type="ECO:0000256" key="4">
    <source>
        <dbReference type="ARBA" id="ARBA00022729"/>
    </source>
</evidence>
<feature type="domain" description="TGF-beta family profile" evidence="10">
    <location>
        <begin position="357"/>
        <end position="470"/>
    </location>
</feature>
<comment type="subcellular location">
    <subcellularLocation>
        <location evidence="1">Secreted</location>
    </subcellularLocation>
</comment>
<evidence type="ECO:0000256" key="7">
    <source>
        <dbReference type="ARBA" id="ARBA00023180"/>
    </source>
</evidence>
<evidence type="ECO:0000259" key="10">
    <source>
        <dbReference type="PROSITE" id="PS51362"/>
    </source>
</evidence>
<name>A0A9D4LV81_DREPO</name>
<dbReference type="GO" id="GO:0008083">
    <property type="term" value="F:growth factor activity"/>
    <property type="evidence" value="ECO:0007669"/>
    <property type="project" value="UniProtKB-KW"/>
</dbReference>
<dbReference type="InterPro" id="IPR001839">
    <property type="entry name" value="TGF-b_C"/>
</dbReference>
<dbReference type="PANTHER" id="PTHR11848:SF307">
    <property type="entry name" value="BONE MORPHOGENETIC PROTEIN 10"/>
    <property type="match status" value="1"/>
</dbReference>
<evidence type="ECO:0000313" key="12">
    <source>
        <dbReference type="Proteomes" id="UP000828390"/>
    </source>
</evidence>
<dbReference type="GO" id="GO:0005125">
    <property type="term" value="F:cytokine activity"/>
    <property type="evidence" value="ECO:0007669"/>
    <property type="project" value="TreeGrafter"/>
</dbReference>
<accession>A0A9D4LV81</accession>
<dbReference type="Gene3D" id="2.10.90.10">
    <property type="entry name" value="Cystine-knot cytokines"/>
    <property type="match status" value="1"/>
</dbReference>
<evidence type="ECO:0000256" key="1">
    <source>
        <dbReference type="ARBA" id="ARBA00004613"/>
    </source>
</evidence>
<dbReference type="Proteomes" id="UP000828390">
    <property type="component" value="Unassembled WGS sequence"/>
</dbReference>
<dbReference type="PROSITE" id="PS00250">
    <property type="entry name" value="TGF_BETA_1"/>
    <property type="match status" value="1"/>
</dbReference>
<dbReference type="SMART" id="SM00204">
    <property type="entry name" value="TGFB"/>
    <property type="match status" value="1"/>
</dbReference>
<keyword evidence="9" id="KW-0472">Membrane</keyword>
<evidence type="ECO:0000256" key="8">
    <source>
        <dbReference type="RuleBase" id="RU000354"/>
    </source>
</evidence>
<gene>
    <name evidence="11" type="ORF">DPMN_027447</name>
</gene>
<dbReference type="InterPro" id="IPR029034">
    <property type="entry name" value="Cystine-knot_cytokine"/>
</dbReference>
<sequence>MWHADRMLAWLCAHLGDDPSTADDIAYTLAMHRTFVISGITIFVIWSVIVARPIMLRLDTGSGVTLASNRKTSSGVVDHNFVEIGDIDLVLAEEEADEDFIAPGAMAEYLRTLDTHKRKDSTGYINRTVTPEFMLELYDKLSKHRYNLHDSNIVRSFKNINPKGAGVRYPPVSGLWPGEAVHSLTFDISALDRTENVNLAELRLYTVISKDPRKQIGVSITVTIFEIVDVSDQSTSQVKYNKLTTKYIYFEENSWESFDVTNAVKRSLQSASKIEKFEIRISGIFLDTSRGSMGITLDPQNAKQPILVVYSTDSSESHIRNAERHDLLMHDMATRGNLHATSRLTSREAVSSRKFSRQKRSNEMRPICKRRPMYIDFEELHMHEWVIAPRGYKAYQCAGACYYPLSDHQSPSMHAIMQSRMHVLNPHLYVEACCVPTKLAPISLLYLDKQDVVVFKPAYEGMVVEECGCR</sequence>
<reference evidence="11" key="2">
    <citation type="submission" date="2020-11" db="EMBL/GenBank/DDBJ databases">
        <authorList>
            <person name="McCartney M.A."/>
            <person name="Auch B."/>
            <person name="Kono T."/>
            <person name="Mallez S."/>
            <person name="Becker A."/>
            <person name="Gohl D.M."/>
            <person name="Silverstein K.A.T."/>
            <person name="Koren S."/>
            <person name="Bechman K.B."/>
            <person name="Herman A."/>
            <person name="Abrahante J.E."/>
            <person name="Garbe J."/>
        </authorList>
    </citation>
    <scope>NUCLEOTIDE SEQUENCE</scope>
    <source>
        <strain evidence="11">Duluth1</strain>
        <tissue evidence="11">Whole animal</tissue>
    </source>
</reference>
<dbReference type="Gene3D" id="2.60.120.970">
    <property type="match status" value="1"/>
</dbReference>
<dbReference type="InterPro" id="IPR015615">
    <property type="entry name" value="TGF-beta-rel"/>
</dbReference>
<dbReference type="GO" id="GO:0005615">
    <property type="term" value="C:extracellular space"/>
    <property type="evidence" value="ECO:0007669"/>
    <property type="project" value="TreeGrafter"/>
</dbReference>
<organism evidence="11 12">
    <name type="scientific">Dreissena polymorpha</name>
    <name type="common">Zebra mussel</name>
    <name type="synonym">Mytilus polymorpha</name>
    <dbReference type="NCBI Taxonomy" id="45954"/>
    <lineage>
        <taxon>Eukaryota</taxon>
        <taxon>Metazoa</taxon>
        <taxon>Spiralia</taxon>
        <taxon>Lophotrochozoa</taxon>
        <taxon>Mollusca</taxon>
        <taxon>Bivalvia</taxon>
        <taxon>Autobranchia</taxon>
        <taxon>Heteroconchia</taxon>
        <taxon>Euheterodonta</taxon>
        <taxon>Imparidentia</taxon>
        <taxon>Neoheterodontei</taxon>
        <taxon>Myida</taxon>
        <taxon>Dreissenoidea</taxon>
        <taxon>Dreissenidae</taxon>
        <taxon>Dreissena</taxon>
    </lineage>
</organism>
<reference evidence="11" key="1">
    <citation type="journal article" date="2019" name="bioRxiv">
        <title>The Genome of the Zebra Mussel, Dreissena polymorpha: A Resource for Invasive Species Research.</title>
        <authorList>
            <person name="McCartney M.A."/>
            <person name="Auch B."/>
            <person name="Kono T."/>
            <person name="Mallez S."/>
            <person name="Zhang Y."/>
            <person name="Obille A."/>
            <person name="Becker A."/>
            <person name="Abrahante J.E."/>
            <person name="Garbe J."/>
            <person name="Badalamenti J.P."/>
            <person name="Herman A."/>
            <person name="Mangelson H."/>
            <person name="Liachko I."/>
            <person name="Sullivan S."/>
            <person name="Sone E.D."/>
            <person name="Koren S."/>
            <person name="Silverstein K.A.T."/>
            <person name="Beckman K.B."/>
            <person name="Gohl D.M."/>
        </authorList>
    </citation>
    <scope>NUCLEOTIDE SEQUENCE</scope>
    <source>
        <strain evidence="11">Duluth1</strain>
        <tissue evidence="11">Whole animal</tissue>
    </source>
</reference>
<evidence type="ECO:0000313" key="11">
    <source>
        <dbReference type="EMBL" id="KAH3864429.1"/>
    </source>
</evidence>
<proteinExistence type="inferred from homology"/>
<dbReference type="InterPro" id="IPR001111">
    <property type="entry name" value="TGF-b_propeptide"/>
</dbReference>
<dbReference type="Pfam" id="PF00688">
    <property type="entry name" value="TGFb_propeptide"/>
    <property type="match status" value="1"/>
</dbReference>